<dbReference type="EMBL" id="FNHI01000021">
    <property type="protein sequence ID" value="SDN20228.1"/>
    <property type="molecule type" value="Genomic_DNA"/>
</dbReference>
<sequence>MDAAPLVVVTGASHGIGRAVASAFAEQGHPLLLVARHPTPLEGLPSEQIATAAVDVSDHEALETAIRAAEALHGPTECLVNCAGFLRIGTLEDRDPVDISYEVDVLLKGVLNGIHAVLGDMKVRNSGTIINISSVGDRAPGPDGEVYHACKAALRSLAGSLQKGEAKSGIRVINVAPGFVRTNIHAEMGISFEEYGERLGHPDFISAEELAEIIMFCWKQPQRICVRDIVVMPTGSDFG</sequence>
<dbReference type="PANTHER" id="PTHR44196:SF1">
    <property type="entry name" value="DEHYDROGENASE_REDUCTASE SDR FAMILY MEMBER 7B"/>
    <property type="match status" value="1"/>
</dbReference>
<organism evidence="4 5">
    <name type="scientific">Streptomyces wuyuanensis</name>
    <dbReference type="NCBI Taxonomy" id="1196353"/>
    <lineage>
        <taxon>Bacteria</taxon>
        <taxon>Bacillati</taxon>
        <taxon>Actinomycetota</taxon>
        <taxon>Actinomycetes</taxon>
        <taxon>Kitasatosporales</taxon>
        <taxon>Streptomycetaceae</taxon>
        <taxon>Streptomyces</taxon>
    </lineage>
</organism>
<evidence type="ECO:0000313" key="4">
    <source>
        <dbReference type="EMBL" id="SDN20228.1"/>
    </source>
</evidence>
<evidence type="ECO:0000256" key="3">
    <source>
        <dbReference type="RuleBase" id="RU000363"/>
    </source>
</evidence>
<comment type="similarity">
    <text evidence="1 3">Belongs to the short-chain dehydrogenases/reductases (SDR) family.</text>
</comment>
<evidence type="ECO:0000256" key="1">
    <source>
        <dbReference type="ARBA" id="ARBA00006484"/>
    </source>
</evidence>
<reference evidence="5" key="1">
    <citation type="submission" date="2016-10" db="EMBL/GenBank/DDBJ databases">
        <authorList>
            <person name="Varghese N."/>
            <person name="Submissions S."/>
        </authorList>
    </citation>
    <scope>NUCLEOTIDE SEQUENCE [LARGE SCALE GENOMIC DNA]</scope>
    <source>
        <strain evidence="5">CGMCC 4.7042</strain>
    </source>
</reference>
<dbReference type="Proteomes" id="UP000199063">
    <property type="component" value="Unassembled WGS sequence"/>
</dbReference>
<dbReference type="AlphaFoldDB" id="A0A1G9ZFY1"/>
<protein>
    <submittedName>
        <fullName evidence="4">NADP-dependent 3-hydroxy acid dehydrogenase YdfG</fullName>
    </submittedName>
</protein>
<accession>A0A1G9ZFY1</accession>
<dbReference type="PRINTS" id="PR00080">
    <property type="entry name" value="SDRFAMILY"/>
</dbReference>
<dbReference type="SUPFAM" id="SSF51735">
    <property type="entry name" value="NAD(P)-binding Rossmann-fold domains"/>
    <property type="match status" value="1"/>
</dbReference>
<dbReference type="OrthoDB" id="9775296at2"/>
<dbReference type="GO" id="GO:0016491">
    <property type="term" value="F:oxidoreductase activity"/>
    <property type="evidence" value="ECO:0007669"/>
    <property type="project" value="UniProtKB-KW"/>
</dbReference>
<dbReference type="InterPro" id="IPR002347">
    <property type="entry name" value="SDR_fam"/>
</dbReference>
<evidence type="ECO:0000313" key="5">
    <source>
        <dbReference type="Proteomes" id="UP000199063"/>
    </source>
</evidence>
<evidence type="ECO:0000256" key="2">
    <source>
        <dbReference type="ARBA" id="ARBA00023002"/>
    </source>
</evidence>
<dbReference type="PRINTS" id="PR00081">
    <property type="entry name" value="GDHRDH"/>
</dbReference>
<name>A0A1G9ZFY1_9ACTN</name>
<dbReference type="InterPro" id="IPR036291">
    <property type="entry name" value="NAD(P)-bd_dom_sf"/>
</dbReference>
<keyword evidence="5" id="KW-1185">Reference proteome</keyword>
<dbReference type="Gene3D" id="3.40.50.720">
    <property type="entry name" value="NAD(P)-binding Rossmann-like Domain"/>
    <property type="match status" value="1"/>
</dbReference>
<keyword evidence="2" id="KW-0560">Oxidoreductase</keyword>
<gene>
    <name evidence="4" type="ORF">SAMN05444921_121149</name>
</gene>
<dbReference type="RefSeq" id="WP_093659481.1">
    <property type="nucleotide sequence ID" value="NZ_FNHI01000021.1"/>
</dbReference>
<proteinExistence type="inferred from homology"/>
<dbReference type="STRING" id="1196353.SAMN05444921_121149"/>
<dbReference type="GO" id="GO:0016020">
    <property type="term" value="C:membrane"/>
    <property type="evidence" value="ECO:0007669"/>
    <property type="project" value="TreeGrafter"/>
</dbReference>
<dbReference type="GeneID" id="40832725"/>
<dbReference type="Pfam" id="PF00106">
    <property type="entry name" value="adh_short"/>
    <property type="match status" value="1"/>
</dbReference>
<dbReference type="PANTHER" id="PTHR44196">
    <property type="entry name" value="DEHYDROGENASE/REDUCTASE SDR FAMILY MEMBER 7B"/>
    <property type="match status" value="1"/>
</dbReference>
<dbReference type="CDD" id="cd05233">
    <property type="entry name" value="SDR_c"/>
    <property type="match status" value="1"/>
</dbReference>